<dbReference type="Proteomes" id="UP000612282">
    <property type="component" value="Unassembled WGS sequence"/>
</dbReference>
<evidence type="ECO:0000313" key="5">
    <source>
        <dbReference type="Proteomes" id="UP000612282"/>
    </source>
</evidence>
<dbReference type="InterPro" id="IPR010121">
    <property type="entry name" value="Pyruvate_phosphate_dikinase"/>
</dbReference>
<dbReference type="Gene3D" id="3.30.470.20">
    <property type="entry name" value="ATP-grasp fold, B domain"/>
    <property type="match status" value="1"/>
</dbReference>
<comment type="caution">
    <text evidence="4">The sequence shown here is derived from an EMBL/GenBank/DDBJ whole genome shotgun (WGS) entry which is preliminary data.</text>
</comment>
<dbReference type="Pfam" id="PF00391">
    <property type="entry name" value="PEP-utilizers"/>
    <property type="match status" value="1"/>
</dbReference>
<dbReference type="EMBL" id="BOMG01000075">
    <property type="protein sequence ID" value="GID57661.1"/>
    <property type="molecule type" value="Genomic_DNA"/>
</dbReference>
<dbReference type="PANTHER" id="PTHR22931:SF9">
    <property type="entry name" value="PYRUVATE, PHOSPHATE DIKINASE 1, CHLOROPLASTIC"/>
    <property type="match status" value="1"/>
</dbReference>
<evidence type="ECO:0000259" key="2">
    <source>
        <dbReference type="Pfam" id="PF00391"/>
    </source>
</evidence>
<evidence type="ECO:0000256" key="1">
    <source>
        <dbReference type="SAM" id="MobiDB-lite"/>
    </source>
</evidence>
<gene>
    <name evidence="4" type="ORF">Aco03nite_060650</name>
</gene>
<dbReference type="Gene3D" id="3.50.30.10">
    <property type="entry name" value="Phosphohistidine domain"/>
    <property type="match status" value="1"/>
</dbReference>
<feature type="domain" description="Pyruvate phosphate dikinase AMP/ATP-binding" evidence="3">
    <location>
        <begin position="17"/>
        <end position="276"/>
    </location>
</feature>
<dbReference type="SUPFAM" id="SSF56059">
    <property type="entry name" value="Glutathione synthetase ATP-binding domain-like"/>
    <property type="match status" value="1"/>
</dbReference>
<organism evidence="4 5">
    <name type="scientific">Actinoplanes couchii</name>
    <dbReference type="NCBI Taxonomy" id="403638"/>
    <lineage>
        <taxon>Bacteria</taxon>
        <taxon>Bacillati</taxon>
        <taxon>Actinomycetota</taxon>
        <taxon>Actinomycetes</taxon>
        <taxon>Micromonosporales</taxon>
        <taxon>Micromonosporaceae</taxon>
        <taxon>Actinoplanes</taxon>
    </lineage>
</organism>
<dbReference type="PANTHER" id="PTHR22931">
    <property type="entry name" value="PHOSPHOENOLPYRUVATE DIKINASE-RELATED"/>
    <property type="match status" value="1"/>
</dbReference>
<dbReference type="InterPro" id="IPR036637">
    <property type="entry name" value="Phosphohistidine_dom_sf"/>
</dbReference>
<dbReference type="SUPFAM" id="SSF52009">
    <property type="entry name" value="Phosphohistidine domain"/>
    <property type="match status" value="1"/>
</dbReference>
<dbReference type="InterPro" id="IPR018274">
    <property type="entry name" value="PEP_util_AS"/>
</dbReference>
<proteinExistence type="predicted"/>
<name>A0ABQ3XGQ8_9ACTN</name>
<dbReference type="RefSeq" id="WP_203800779.1">
    <property type="nucleotide sequence ID" value="NZ_BAAAQE010000099.1"/>
</dbReference>
<feature type="domain" description="PEP-utilising enzyme mobile" evidence="2">
    <location>
        <begin position="410"/>
        <end position="488"/>
    </location>
</feature>
<accession>A0ABQ3XGQ8</accession>
<evidence type="ECO:0008006" key="6">
    <source>
        <dbReference type="Google" id="ProtNLM"/>
    </source>
</evidence>
<dbReference type="InterPro" id="IPR013815">
    <property type="entry name" value="ATP_grasp_subdomain_1"/>
</dbReference>
<evidence type="ECO:0000259" key="3">
    <source>
        <dbReference type="Pfam" id="PF01326"/>
    </source>
</evidence>
<sequence>MRFIHPLTPTTPPPDPDLVGAKAHGLFTLLNLGFPVPSGFVISTEACRTFLHDGRFPEDLSSELSEALSDLAASAPDRHETGQPYRGAGQPPTVDGPLLVSVRSGAAVSMPGMMNTLLNVVSTALTDLAPPPHAAPSFERASPKVATRGSDKADITDAVSFAETSDSETPDLETSDLADAAGTNAAAGKGDSAVRSAVEAVFSSWNTARAVTYRELHDISHDLGTAVIVQAMVFGDRDRHSGSGVAFSRDPSTGERVVYGDVLFGHQGEDVVSGRFPTRPLIDLAGRESLVWAELVGALELLERHFRDVCHVEFTYESGRLWLLQVRPGGLSGRAAVRAAVEMADEGLIDRRTALNRVTPRQLKAAHTPRIRLDGTVDVVARGVGASPGVATGRIAVTADQAARMAAHGPVILARPHTSPLDMHGLAAAAGIVTTVGGPTSHAAVVARSMGKPSVVSAAAIEVDTTAGCVRTSGRVLTEGTVITIDGLGGEVVLGSPEITTGDTDPHLARLLTWAEEAIDKGTT</sequence>
<dbReference type="InterPro" id="IPR002192">
    <property type="entry name" value="PPDK_AMP/ATP-bd"/>
</dbReference>
<protein>
    <recommendedName>
        <fullName evidence="6">Pyruvate, phosphate dikinase</fullName>
    </recommendedName>
</protein>
<dbReference type="Gene3D" id="3.30.1490.20">
    <property type="entry name" value="ATP-grasp fold, A domain"/>
    <property type="match status" value="1"/>
</dbReference>
<keyword evidence="5" id="KW-1185">Reference proteome</keyword>
<evidence type="ECO:0000313" key="4">
    <source>
        <dbReference type="EMBL" id="GID57661.1"/>
    </source>
</evidence>
<reference evidence="4 5" key="1">
    <citation type="submission" date="2021-01" db="EMBL/GenBank/DDBJ databases">
        <title>Whole genome shotgun sequence of Actinoplanes couchii NBRC 106145.</title>
        <authorList>
            <person name="Komaki H."/>
            <person name="Tamura T."/>
        </authorList>
    </citation>
    <scope>NUCLEOTIDE SEQUENCE [LARGE SCALE GENOMIC DNA]</scope>
    <source>
        <strain evidence="4 5">NBRC 106145</strain>
    </source>
</reference>
<dbReference type="PROSITE" id="PS00370">
    <property type="entry name" value="PEP_ENZYMES_PHOS_SITE"/>
    <property type="match status" value="1"/>
</dbReference>
<feature type="region of interest" description="Disordered" evidence="1">
    <location>
        <begin position="132"/>
        <end position="152"/>
    </location>
</feature>
<feature type="region of interest" description="Disordered" evidence="1">
    <location>
        <begin position="73"/>
        <end position="96"/>
    </location>
</feature>
<dbReference type="Pfam" id="PF01326">
    <property type="entry name" value="PPDK_N"/>
    <property type="match status" value="1"/>
</dbReference>
<dbReference type="Gene3D" id="1.10.189.10">
    <property type="entry name" value="Pyruvate Phosphate Dikinase, domain 2"/>
    <property type="match status" value="1"/>
</dbReference>
<dbReference type="InterPro" id="IPR008279">
    <property type="entry name" value="PEP-util_enz_mobile_dom"/>
</dbReference>